<evidence type="ECO:0008006" key="9">
    <source>
        <dbReference type="Google" id="ProtNLM"/>
    </source>
</evidence>
<reference evidence="7 8" key="1">
    <citation type="submission" date="2015-07" db="EMBL/GenBank/DDBJ databases">
        <authorList>
            <person name="Voget S."/>
            <person name="Dogs M."/>
            <person name="Brinkhoff T.H."/>
            <person name="Daniel R."/>
        </authorList>
    </citation>
    <scope>NUCLEOTIDE SEQUENCE [LARGE SCALE GENOMIC DNA]</scope>
    <source>
        <strain evidence="7 8">B14</strain>
    </source>
</reference>
<accession>A0ABZ2BVE1</accession>
<feature type="signal peptide" evidence="6">
    <location>
        <begin position="1"/>
        <end position="20"/>
    </location>
</feature>
<keyword evidence="8" id="KW-1185">Reference proteome</keyword>
<evidence type="ECO:0000313" key="8">
    <source>
        <dbReference type="Proteomes" id="UP001318682"/>
    </source>
</evidence>
<dbReference type="SUPFAM" id="SSF47175">
    <property type="entry name" value="Cytochromes"/>
    <property type="match status" value="1"/>
</dbReference>
<dbReference type="Gene3D" id="1.20.120.10">
    <property type="entry name" value="Cytochrome c/b562"/>
    <property type="match status" value="1"/>
</dbReference>
<reference evidence="8" key="2">
    <citation type="submission" date="2024-01" db="EMBL/GenBank/DDBJ databases">
        <title>Roseobacter fucihabitans sp. nov., isolated from the brown alga Fucus spiralis.</title>
        <authorList>
            <person name="Hahnke S."/>
            <person name="Berger M."/>
            <person name="Schlingloff A."/>
            <person name="Athale I."/>
            <person name="Neumann-Schaal M."/>
            <person name="Adenaya A."/>
            <person name="Poehlein A."/>
            <person name="Daniel R."/>
            <person name="Pertersen J."/>
            <person name="Brinkhoff T."/>
        </authorList>
    </citation>
    <scope>NUCLEOTIDE SEQUENCE [LARGE SCALE GENOMIC DNA]</scope>
    <source>
        <strain evidence="8">B14</strain>
    </source>
</reference>
<dbReference type="EMBL" id="CP143423">
    <property type="protein sequence ID" value="WVX49938.1"/>
    <property type="molecule type" value="Genomic_DNA"/>
</dbReference>
<dbReference type="InterPro" id="IPR010980">
    <property type="entry name" value="Cyt_c/b562"/>
</dbReference>
<keyword evidence="2" id="KW-0349">Heme</keyword>
<gene>
    <name evidence="7" type="ORF">ROLI_030330</name>
</gene>
<evidence type="ECO:0000256" key="2">
    <source>
        <dbReference type="ARBA" id="ARBA00022617"/>
    </source>
</evidence>
<keyword evidence="1" id="KW-0813">Transport</keyword>
<keyword evidence="5" id="KW-0408">Iron</keyword>
<evidence type="ECO:0000256" key="6">
    <source>
        <dbReference type="SAM" id="SignalP"/>
    </source>
</evidence>
<evidence type="ECO:0000256" key="4">
    <source>
        <dbReference type="ARBA" id="ARBA00022982"/>
    </source>
</evidence>
<dbReference type="Pfam" id="PF01322">
    <property type="entry name" value="Cytochrom_C_2"/>
    <property type="match status" value="1"/>
</dbReference>
<dbReference type="PIRSF" id="PIRSF000027">
    <property type="entry name" value="Cytc_c_prime"/>
    <property type="match status" value="1"/>
</dbReference>
<feature type="chain" id="PRO_5047196322" description="Cytochrome c" evidence="6">
    <location>
        <begin position="21"/>
        <end position="147"/>
    </location>
</feature>
<dbReference type="RefSeq" id="WP_187431356.1">
    <property type="nucleotide sequence ID" value="NZ_CP143423.1"/>
</dbReference>
<keyword evidence="6" id="KW-0732">Signal</keyword>
<dbReference type="InterPro" id="IPR002321">
    <property type="entry name" value="Cyt_c_II"/>
</dbReference>
<dbReference type="Proteomes" id="UP001318682">
    <property type="component" value="Chromosome"/>
</dbReference>
<evidence type="ECO:0000313" key="7">
    <source>
        <dbReference type="EMBL" id="WVX49938.1"/>
    </source>
</evidence>
<keyword evidence="4" id="KW-0249">Electron transport</keyword>
<evidence type="ECO:0000256" key="1">
    <source>
        <dbReference type="ARBA" id="ARBA00022448"/>
    </source>
</evidence>
<dbReference type="PROSITE" id="PS51009">
    <property type="entry name" value="CYTCII"/>
    <property type="match status" value="1"/>
</dbReference>
<sequence>MKNIFFSTALALLVASAALAHNGVKNAAVMTRMNAMSGIGAEMKTLGKMAKGAAAFDANTAKTAAAVIAKHAANTPALFEAQEDDPKSEATAMIWTNFADFTEKAAAMETVALGLSKSISTPDDLGAALKALGDTCKACHTGYRQKR</sequence>
<proteinExistence type="predicted"/>
<organism evidence="7 8">
    <name type="scientific">Roseobacter fucihabitans</name>
    <dbReference type="NCBI Taxonomy" id="1537242"/>
    <lineage>
        <taxon>Bacteria</taxon>
        <taxon>Pseudomonadati</taxon>
        <taxon>Pseudomonadota</taxon>
        <taxon>Alphaproteobacteria</taxon>
        <taxon>Rhodobacterales</taxon>
        <taxon>Roseobacteraceae</taxon>
        <taxon>Roseobacter</taxon>
    </lineage>
</organism>
<keyword evidence="3" id="KW-0479">Metal-binding</keyword>
<dbReference type="InterPro" id="IPR012127">
    <property type="entry name" value="Cyt_c_prime"/>
</dbReference>
<evidence type="ECO:0000256" key="5">
    <source>
        <dbReference type="ARBA" id="ARBA00023004"/>
    </source>
</evidence>
<name>A0ABZ2BVE1_9RHOB</name>
<evidence type="ECO:0000256" key="3">
    <source>
        <dbReference type="ARBA" id="ARBA00022723"/>
    </source>
</evidence>
<protein>
    <recommendedName>
        <fullName evidence="9">Cytochrome c</fullName>
    </recommendedName>
</protein>